<feature type="chain" id="PRO_5024457182" description="Thioredoxin domain-containing protein" evidence="6">
    <location>
        <begin position="23"/>
        <end position="277"/>
    </location>
</feature>
<dbReference type="PANTHER" id="PTHR13887">
    <property type="entry name" value="GLUTATHIONE S-TRANSFERASE KAPPA"/>
    <property type="match status" value="1"/>
</dbReference>
<accession>A0A5K7ZL27</accession>
<dbReference type="Gene3D" id="3.40.30.10">
    <property type="entry name" value="Glutaredoxin"/>
    <property type="match status" value="1"/>
</dbReference>
<dbReference type="KEGG" id="dov:DSCO28_26500"/>
<keyword evidence="2 6" id="KW-0732">Signal</keyword>
<comment type="similarity">
    <text evidence="1">Belongs to the thioredoxin family. DsbA subfamily.</text>
</comment>
<dbReference type="RefSeq" id="WP_173179382.1">
    <property type="nucleotide sequence ID" value="NZ_AP021876.1"/>
</dbReference>
<dbReference type="PANTHER" id="PTHR13887:SF14">
    <property type="entry name" value="DISULFIDE BOND FORMATION PROTEIN D"/>
    <property type="match status" value="1"/>
</dbReference>
<dbReference type="AlphaFoldDB" id="A0A5K7ZL27"/>
<evidence type="ECO:0000256" key="2">
    <source>
        <dbReference type="ARBA" id="ARBA00022729"/>
    </source>
</evidence>
<evidence type="ECO:0000256" key="3">
    <source>
        <dbReference type="ARBA" id="ARBA00023002"/>
    </source>
</evidence>
<protein>
    <recommendedName>
        <fullName evidence="7">Thioredoxin domain-containing protein</fullName>
    </recommendedName>
</protein>
<sequence>MYRYLKWTIMMAVLLMAPTVFAAVEVETLFRADVGAPILDVATQPEDGLAFLLTPKAVLIYAIDDQKTVDRIAIDADFDRIAILDNERLVLICSKSDALTVIRFNRIYDIDLTDRIVKGPADARVTVVVFDDYQCPYCARLEKFVEEQILPQFSEDVRYAIKHFPLGSHRFAWQGAMAALAAGKQGKFWEFHSRLLENHNQVSEAKIMEVAGELGLDMEQFGKDRQSEAIRKVISEDVANGRAIGVTGTPSVFLNGKRISNRDLGRLPELIIRELDR</sequence>
<feature type="domain" description="Thioredoxin" evidence="7">
    <location>
        <begin position="32"/>
        <end position="277"/>
    </location>
</feature>
<dbReference type="InterPro" id="IPR012336">
    <property type="entry name" value="Thioredoxin-like_fold"/>
</dbReference>
<keyword evidence="5" id="KW-0676">Redox-active center</keyword>
<proteinExistence type="inferred from homology"/>
<dbReference type="EMBL" id="AP021876">
    <property type="protein sequence ID" value="BBO82084.1"/>
    <property type="molecule type" value="Genomic_DNA"/>
</dbReference>
<dbReference type="Proteomes" id="UP000425960">
    <property type="component" value="Chromosome"/>
</dbReference>
<name>A0A5K7ZL27_9BACT</name>
<organism evidence="8 9">
    <name type="scientific">Desulfosarcina ovata subsp. sediminis</name>
    <dbReference type="NCBI Taxonomy" id="885957"/>
    <lineage>
        <taxon>Bacteria</taxon>
        <taxon>Pseudomonadati</taxon>
        <taxon>Thermodesulfobacteriota</taxon>
        <taxon>Desulfobacteria</taxon>
        <taxon>Desulfobacterales</taxon>
        <taxon>Desulfosarcinaceae</taxon>
        <taxon>Desulfosarcina</taxon>
    </lineage>
</organism>
<evidence type="ECO:0000256" key="6">
    <source>
        <dbReference type="SAM" id="SignalP"/>
    </source>
</evidence>
<dbReference type="InterPro" id="IPR036249">
    <property type="entry name" value="Thioredoxin-like_sf"/>
</dbReference>
<evidence type="ECO:0000256" key="4">
    <source>
        <dbReference type="ARBA" id="ARBA00023157"/>
    </source>
</evidence>
<keyword evidence="4" id="KW-1015">Disulfide bond</keyword>
<gene>
    <name evidence="8" type="ORF">DSCO28_26500</name>
</gene>
<reference evidence="8 9" key="1">
    <citation type="submission" date="2019-11" db="EMBL/GenBank/DDBJ databases">
        <title>Comparative genomics of hydrocarbon-degrading Desulfosarcina strains.</title>
        <authorList>
            <person name="Watanabe M."/>
            <person name="Kojima H."/>
            <person name="Fukui M."/>
        </authorList>
    </citation>
    <scope>NUCLEOTIDE SEQUENCE [LARGE SCALE GENOMIC DNA]</scope>
    <source>
        <strain evidence="8 9">28bB2T</strain>
    </source>
</reference>
<keyword evidence="3" id="KW-0560">Oxidoreductase</keyword>
<evidence type="ECO:0000313" key="8">
    <source>
        <dbReference type="EMBL" id="BBO82084.1"/>
    </source>
</evidence>
<evidence type="ECO:0000256" key="1">
    <source>
        <dbReference type="ARBA" id="ARBA00005791"/>
    </source>
</evidence>
<evidence type="ECO:0000313" key="9">
    <source>
        <dbReference type="Proteomes" id="UP000425960"/>
    </source>
</evidence>
<evidence type="ECO:0000259" key="7">
    <source>
        <dbReference type="PROSITE" id="PS51352"/>
    </source>
</evidence>
<dbReference type="SUPFAM" id="SSF52833">
    <property type="entry name" value="Thioredoxin-like"/>
    <property type="match status" value="1"/>
</dbReference>
<dbReference type="GO" id="GO:0016491">
    <property type="term" value="F:oxidoreductase activity"/>
    <property type="evidence" value="ECO:0007669"/>
    <property type="project" value="UniProtKB-KW"/>
</dbReference>
<dbReference type="InterPro" id="IPR013766">
    <property type="entry name" value="Thioredoxin_domain"/>
</dbReference>
<feature type="signal peptide" evidence="6">
    <location>
        <begin position="1"/>
        <end position="22"/>
    </location>
</feature>
<evidence type="ECO:0000256" key="5">
    <source>
        <dbReference type="ARBA" id="ARBA00023284"/>
    </source>
</evidence>
<dbReference type="PROSITE" id="PS51352">
    <property type="entry name" value="THIOREDOXIN_2"/>
    <property type="match status" value="1"/>
</dbReference>
<dbReference type="Pfam" id="PF13462">
    <property type="entry name" value="Thioredoxin_4"/>
    <property type="match status" value="1"/>
</dbReference>